<keyword evidence="2" id="KW-1185">Reference proteome</keyword>
<name>A0A5N3X6T8_MUNRE</name>
<dbReference type="Proteomes" id="UP000326062">
    <property type="component" value="Chromosome 15"/>
</dbReference>
<accession>A0A5N3X6T8</accession>
<sequence length="39" mass="4350">MVKAKPDVKTLEVQLQGGQIEEVILQAENKLSLGRKMVQ</sequence>
<protein>
    <submittedName>
        <fullName evidence="1">Uncharacterized protein</fullName>
    </submittedName>
</protein>
<reference evidence="1 2" key="1">
    <citation type="submission" date="2019-06" db="EMBL/GenBank/DDBJ databases">
        <title>Discovery of a novel chromosome fission-fusion reversal in muntjac.</title>
        <authorList>
            <person name="Mudd A.B."/>
            <person name="Bredeson J.V."/>
            <person name="Baum R."/>
            <person name="Hockemeyer D."/>
            <person name="Rokhsar D.S."/>
        </authorList>
    </citation>
    <scope>NUCLEOTIDE SEQUENCE [LARGE SCALE GENOMIC DNA]</scope>
    <source>
        <strain evidence="1">UCam_UCB_Mr</strain>
        <tissue evidence="1">Fibroblast cell line</tissue>
    </source>
</reference>
<proteinExistence type="predicted"/>
<dbReference type="AlphaFoldDB" id="A0A5N3X6T8"/>
<dbReference type="EMBL" id="VCEB01000016">
    <property type="protein sequence ID" value="KAB0368899.1"/>
    <property type="molecule type" value="Genomic_DNA"/>
</dbReference>
<gene>
    <name evidence="1" type="ORF">FD755_018904</name>
</gene>
<evidence type="ECO:0000313" key="1">
    <source>
        <dbReference type="EMBL" id="KAB0368899.1"/>
    </source>
</evidence>
<organism evidence="1 2">
    <name type="scientific">Muntiacus reevesi</name>
    <name type="common">Reeves' muntjac</name>
    <name type="synonym">Cervus reevesi</name>
    <dbReference type="NCBI Taxonomy" id="9886"/>
    <lineage>
        <taxon>Eukaryota</taxon>
        <taxon>Metazoa</taxon>
        <taxon>Chordata</taxon>
        <taxon>Craniata</taxon>
        <taxon>Vertebrata</taxon>
        <taxon>Euteleostomi</taxon>
        <taxon>Mammalia</taxon>
        <taxon>Eutheria</taxon>
        <taxon>Laurasiatheria</taxon>
        <taxon>Artiodactyla</taxon>
        <taxon>Ruminantia</taxon>
        <taxon>Pecora</taxon>
        <taxon>Cervidae</taxon>
        <taxon>Muntiacinae</taxon>
        <taxon>Muntiacus</taxon>
    </lineage>
</organism>
<evidence type="ECO:0000313" key="2">
    <source>
        <dbReference type="Proteomes" id="UP000326062"/>
    </source>
</evidence>
<comment type="caution">
    <text evidence="1">The sequence shown here is derived from an EMBL/GenBank/DDBJ whole genome shotgun (WGS) entry which is preliminary data.</text>
</comment>